<feature type="domain" description="Acyl-CoA dehydrogenase/oxidase N-terminal" evidence="9">
    <location>
        <begin position="6"/>
        <end position="121"/>
    </location>
</feature>
<evidence type="ECO:0000256" key="1">
    <source>
        <dbReference type="ARBA" id="ARBA00001974"/>
    </source>
</evidence>
<dbReference type="Proteomes" id="UP000238220">
    <property type="component" value="Unassembled WGS sequence"/>
</dbReference>
<evidence type="ECO:0000313" key="10">
    <source>
        <dbReference type="EMBL" id="PPE72666.1"/>
    </source>
</evidence>
<name>A0A2S5TCI6_9GAMM</name>
<evidence type="ECO:0000259" key="9">
    <source>
        <dbReference type="Pfam" id="PF02771"/>
    </source>
</evidence>
<accession>A0A2S5TCI6</accession>
<evidence type="ECO:0000259" key="8">
    <source>
        <dbReference type="Pfam" id="PF02770"/>
    </source>
</evidence>
<dbReference type="Pfam" id="PF02770">
    <property type="entry name" value="Acyl-CoA_dh_M"/>
    <property type="match status" value="1"/>
</dbReference>
<evidence type="ECO:0000313" key="11">
    <source>
        <dbReference type="Proteomes" id="UP000238220"/>
    </source>
</evidence>
<dbReference type="PANTHER" id="PTHR43292">
    <property type="entry name" value="ACYL-COA DEHYDROGENASE"/>
    <property type="match status" value="1"/>
</dbReference>
<protein>
    <submittedName>
        <fullName evidence="10">Pimeloyl-CoA dehydrogenase large subunit</fullName>
    </submittedName>
</protein>
<feature type="domain" description="Acyl-CoA dehydrogenase/oxidase C-terminal" evidence="7">
    <location>
        <begin position="239"/>
        <end position="405"/>
    </location>
</feature>
<keyword evidence="11" id="KW-1185">Reference proteome</keyword>
<dbReference type="SUPFAM" id="SSF56645">
    <property type="entry name" value="Acyl-CoA dehydrogenase NM domain-like"/>
    <property type="match status" value="1"/>
</dbReference>
<dbReference type="InterPro" id="IPR052161">
    <property type="entry name" value="Mycobact_Acyl-CoA_DH"/>
</dbReference>
<comment type="cofactor">
    <cofactor evidence="1 6">
        <name>FAD</name>
        <dbReference type="ChEBI" id="CHEBI:57692"/>
    </cofactor>
</comment>
<reference evidence="10 11" key="1">
    <citation type="submission" date="2018-02" db="EMBL/GenBank/DDBJ databases">
        <title>Genome sequencing of Solimonas sp. HR-BB.</title>
        <authorList>
            <person name="Lee Y."/>
            <person name="Jeon C.O."/>
        </authorList>
    </citation>
    <scope>NUCLEOTIDE SEQUENCE [LARGE SCALE GENOMIC DNA]</scope>
    <source>
        <strain evidence="10 11">HR-BB</strain>
    </source>
</reference>
<dbReference type="InterPro" id="IPR046373">
    <property type="entry name" value="Acyl-CoA_Oxase/DH_mid-dom_sf"/>
</dbReference>
<dbReference type="InterPro" id="IPR037069">
    <property type="entry name" value="AcylCoA_DH/ox_N_sf"/>
</dbReference>
<keyword evidence="3 6" id="KW-0285">Flavoprotein</keyword>
<dbReference type="InterPro" id="IPR009100">
    <property type="entry name" value="AcylCoA_DH/oxidase_NM_dom_sf"/>
</dbReference>
<evidence type="ECO:0000256" key="3">
    <source>
        <dbReference type="ARBA" id="ARBA00022630"/>
    </source>
</evidence>
<evidence type="ECO:0000259" key="7">
    <source>
        <dbReference type="Pfam" id="PF00441"/>
    </source>
</evidence>
<organism evidence="10 11">
    <name type="scientific">Solimonas fluminis</name>
    <dbReference type="NCBI Taxonomy" id="2086571"/>
    <lineage>
        <taxon>Bacteria</taxon>
        <taxon>Pseudomonadati</taxon>
        <taxon>Pseudomonadota</taxon>
        <taxon>Gammaproteobacteria</taxon>
        <taxon>Nevskiales</taxon>
        <taxon>Nevskiaceae</taxon>
        <taxon>Solimonas</taxon>
    </lineage>
</organism>
<dbReference type="RefSeq" id="WP_104231476.1">
    <property type="nucleotide sequence ID" value="NZ_PSNW01000010.1"/>
</dbReference>
<evidence type="ECO:0000256" key="6">
    <source>
        <dbReference type="RuleBase" id="RU362125"/>
    </source>
</evidence>
<gene>
    <name evidence="10" type="ORF">C3942_16565</name>
</gene>
<evidence type="ECO:0000256" key="2">
    <source>
        <dbReference type="ARBA" id="ARBA00009347"/>
    </source>
</evidence>
<dbReference type="Gene3D" id="2.40.110.10">
    <property type="entry name" value="Butyryl-CoA Dehydrogenase, subunit A, domain 2"/>
    <property type="match status" value="1"/>
</dbReference>
<keyword evidence="4 6" id="KW-0274">FAD</keyword>
<dbReference type="Pfam" id="PF02771">
    <property type="entry name" value="Acyl-CoA_dh_N"/>
    <property type="match status" value="1"/>
</dbReference>
<dbReference type="GO" id="GO:0005886">
    <property type="term" value="C:plasma membrane"/>
    <property type="evidence" value="ECO:0007669"/>
    <property type="project" value="TreeGrafter"/>
</dbReference>
<dbReference type="AlphaFoldDB" id="A0A2S5TCI6"/>
<dbReference type="InterPro" id="IPR036250">
    <property type="entry name" value="AcylCo_DH-like_C"/>
</dbReference>
<dbReference type="PANTHER" id="PTHR43292:SF3">
    <property type="entry name" value="ACYL-COA DEHYDROGENASE FADE29"/>
    <property type="match status" value="1"/>
</dbReference>
<dbReference type="InterPro" id="IPR009075">
    <property type="entry name" value="AcylCo_DH/oxidase_C"/>
</dbReference>
<dbReference type="SUPFAM" id="SSF47203">
    <property type="entry name" value="Acyl-CoA dehydrogenase C-terminal domain-like"/>
    <property type="match status" value="1"/>
</dbReference>
<keyword evidence="5 6" id="KW-0560">Oxidoreductase</keyword>
<dbReference type="InterPro" id="IPR013786">
    <property type="entry name" value="AcylCoA_DH/ox_N"/>
</dbReference>
<comment type="caution">
    <text evidence="10">The sequence shown here is derived from an EMBL/GenBank/DDBJ whole genome shotgun (WGS) entry which is preliminary data.</text>
</comment>
<dbReference type="InterPro" id="IPR006091">
    <property type="entry name" value="Acyl-CoA_Oxase/DH_mid-dom"/>
</dbReference>
<proteinExistence type="inferred from homology"/>
<evidence type="ECO:0000256" key="5">
    <source>
        <dbReference type="ARBA" id="ARBA00023002"/>
    </source>
</evidence>
<feature type="domain" description="Acyl-CoA oxidase/dehydrogenase middle" evidence="8">
    <location>
        <begin position="127"/>
        <end position="209"/>
    </location>
</feature>
<sequence length="412" mass="45782">MNLDYTTEELAFRDEVRAWIKQAYDPELKKLMSQSKNGYLDKAGQVKWQKKLAARGWAAPGWPVQYGGPDWTPTQRYIFQSETAAAGCPIVSPMGIAMVAYVIMEYGTEAQKQSFLPKILNTDECWCQGYSEPGSGSDLASLQMSAVRDGDHYVLNGSKIWTTHAQWADWIFCLVRTNREAKAQSGISFLLADMRTPGISIRPLPSLDGPIDGEQEVNQLFFENVCVPVENRIGEEGLGWTYAKYLLQFERGTAYGSLLRYLLAKIRHIAREQPAGNGGRLIDDPDFRRRYAELAVRVEAVDAAEMRFFSSVESGAAIGAMSSMFKLVGTELQQALSELAMEALGPDGLPFVQDSFAEVRGREAPVRPIPDHAAAVTPLYFNYRKTSIYAGTNEIQRNLLARHVLSSAGVRG</sequence>
<comment type="similarity">
    <text evidence="2 6">Belongs to the acyl-CoA dehydrogenase family.</text>
</comment>
<dbReference type="EMBL" id="PSNW01000010">
    <property type="protein sequence ID" value="PPE72666.1"/>
    <property type="molecule type" value="Genomic_DNA"/>
</dbReference>
<dbReference type="Gene3D" id="1.10.540.10">
    <property type="entry name" value="Acyl-CoA dehydrogenase/oxidase, N-terminal domain"/>
    <property type="match status" value="1"/>
</dbReference>
<dbReference type="Pfam" id="PF00441">
    <property type="entry name" value="Acyl-CoA_dh_1"/>
    <property type="match status" value="1"/>
</dbReference>
<dbReference type="GO" id="GO:0050660">
    <property type="term" value="F:flavin adenine dinucleotide binding"/>
    <property type="evidence" value="ECO:0007669"/>
    <property type="project" value="InterPro"/>
</dbReference>
<dbReference type="GO" id="GO:0016627">
    <property type="term" value="F:oxidoreductase activity, acting on the CH-CH group of donors"/>
    <property type="evidence" value="ECO:0007669"/>
    <property type="project" value="InterPro"/>
</dbReference>
<dbReference type="OrthoDB" id="6138585at2"/>
<evidence type="ECO:0000256" key="4">
    <source>
        <dbReference type="ARBA" id="ARBA00022827"/>
    </source>
</evidence>
<dbReference type="Gene3D" id="1.20.140.10">
    <property type="entry name" value="Butyryl-CoA Dehydrogenase, subunit A, domain 3"/>
    <property type="match status" value="1"/>
</dbReference>